<dbReference type="Gene3D" id="1.10.10.60">
    <property type="entry name" value="Homeodomain-like"/>
    <property type="match status" value="1"/>
</dbReference>
<accession>A0A918GWP9</accession>
<evidence type="ECO:0000259" key="4">
    <source>
        <dbReference type="PROSITE" id="PS01124"/>
    </source>
</evidence>
<dbReference type="SUPFAM" id="SSF46689">
    <property type="entry name" value="Homeodomain-like"/>
    <property type="match status" value="2"/>
</dbReference>
<evidence type="ECO:0000256" key="3">
    <source>
        <dbReference type="SAM" id="MobiDB-lite"/>
    </source>
</evidence>
<evidence type="ECO:0000256" key="1">
    <source>
        <dbReference type="ARBA" id="ARBA00023015"/>
    </source>
</evidence>
<feature type="domain" description="HTH araC/xylS-type" evidence="4">
    <location>
        <begin position="215"/>
        <end position="313"/>
    </location>
</feature>
<dbReference type="Proteomes" id="UP000619486">
    <property type="component" value="Unassembled WGS sequence"/>
</dbReference>
<evidence type="ECO:0000313" key="6">
    <source>
        <dbReference type="Proteomes" id="UP000619486"/>
    </source>
</evidence>
<dbReference type="InterPro" id="IPR029062">
    <property type="entry name" value="Class_I_gatase-like"/>
</dbReference>
<feature type="region of interest" description="Disordered" evidence="3">
    <location>
        <begin position="315"/>
        <end position="372"/>
    </location>
</feature>
<name>A0A918GWP9_9ACTN</name>
<dbReference type="CDD" id="cd03137">
    <property type="entry name" value="GATase1_AraC_1"/>
    <property type="match status" value="1"/>
</dbReference>
<dbReference type="InterPro" id="IPR002818">
    <property type="entry name" value="DJ-1/PfpI"/>
</dbReference>
<keyword evidence="6" id="KW-1185">Reference proteome</keyword>
<dbReference type="InterPro" id="IPR052158">
    <property type="entry name" value="INH-QAR"/>
</dbReference>
<dbReference type="PANTHER" id="PTHR43130:SF3">
    <property type="entry name" value="HTH-TYPE TRANSCRIPTIONAL REGULATOR RV1931C"/>
    <property type="match status" value="1"/>
</dbReference>
<dbReference type="InterPro" id="IPR018060">
    <property type="entry name" value="HTH_AraC"/>
</dbReference>
<dbReference type="Gene3D" id="3.40.50.880">
    <property type="match status" value="1"/>
</dbReference>
<dbReference type="GO" id="GO:0043565">
    <property type="term" value="F:sequence-specific DNA binding"/>
    <property type="evidence" value="ECO:0007669"/>
    <property type="project" value="InterPro"/>
</dbReference>
<dbReference type="GO" id="GO:0003700">
    <property type="term" value="F:DNA-binding transcription factor activity"/>
    <property type="evidence" value="ECO:0007669"/>
    <property type="project" value="InterPro"/>
</dbReference>
<dbReference type="InterPro" id="IPR009057">
    <property type="entry name" value="Homeodomain-like_sf"/>
</dbReference>
<evidence type="ECO:0000313" key="5">
    <source>
        <dbReference type="EMBL" id="GGT12531.1"/>
    </source>
</evidence>
<comment type="caution">
    <text evidence="5">The sequence shown here is derived from an EMBL/GenBank/DDBJ whole genome shotgun (WGS) entry which is preliminary data.</text>
</comment>
<dbReference type="PANTHER" id="PTHR43130">
    <property type="entry name" value="ARAC-FAMILY TRANSCRIPTIONAL REGULATOR"/>
    <property type="match status" value="1"/>
</dbReference>
<dbReference type="Pfam" id="PF01965">
    <property type="entry name" value="DJ-1_PfpI"/>
    <property type="match status" value="1"/>
</dbReference>
<reference evidence="5" key="1">
    <citation type="journal article" date="2014" name="Int. J. Syst. Evol. Microbiol.">
        <title>Complete genome sequence of Corynebacterium casei LMG S-19264T (=DSM 44701T), isolated from a smear-ripened cheese.</title>
        <authorList>
            <consortium name="US DOE Joint Genome Institute (JGI-PGF)"/>
            <person name="Walter F."/>
            <person name="Albersmeier A."/>
            <person name="Kalinowski J."/>
            <person name="Ruckert C."/>
        </authorList>
    </citation>
    <scope>NUCLEOTIDE SEQUENCE</scope>
    <source>
        <strain evidence="5">JCM 3172</strain>
    </source>
</reference>
<dbReference type="PROSITE" id="PS01124">
    <property type="entry name" value="HTH_ARAC_FAMILY_2"/>
    <property type="match status" value="1"/>
</dbReference>
<dbReference type="SMART" id="SM00342">
    <property type="entry name" value="HTH_ARAC"/>
    <property type="match status" value="1"/>
</dbReference>
<keyword evidence="1" id="KW-0805">Transcription regulation</keyword>
<protein>
    <submittedName>
        <fullName evidence="5">AraC family transcriptional regulator</fullName>
    </submittedName>
</protein>
<gene>
    <name evidence="5" type="ORF">GCM10014713_01180</name>
</gene>
<evidence type="ECO:0000256" key="2">
    <source>
        <dbReference type="ARBA" id="ARBA00023163"/>
    </source>
</evidence>
<sequence>MSPFQKVAAYARPGTAAFGLGVVGEIFADRSARGLPAFSLSVCTDEPGSIPTNIGLSMDVDSGLDRLAAADLVILLPTDNYGTEPSPEVLDAVHAAYDRGATVAAYCVGSYLLAATGLLNGLRATTHWRYAAEFAHRFPEVKLQEDALYVDEGRILTGAGAAAGIDLCLHLLRREYGAHAANEIARTLVVAPHREGDQAQFVSAPLPQREADRFSSVILWARENLHQSIKIDELASRALMSPRTFARRFQEAMGASPHAWLVNLRLSRAEELLETTDLPVEEVARQVGYTSAAALRHQFMQRRGVPPRSYRRAFSRRAPAEDSGPPGPLSANRAPPHRPGDPRVMTIRRSRCAPPPYGSRRAPSWPLPRCRR</sequence>
<dbReference type="SUPFAM" id="SSF52317">
    <property type="entry name" value="Class I glutamine amidotransferase-like"/>
    <property type="match status" value="1"/>
</dbReference>
<organism evidence="5 6">
    <name type="scientific">Streptomyces purpureus</name>
    <dbReference type="NCBI Taxonomy" id="1951"/>
    <lineage>
        <taxon>Bacteria</taxon>
        <taxon>Bacillati</taxon>
        <taxon>Actinomycetota</taxon>
        <taxon>Actinomycetes</taxon>
        <taxon>Kitasatosporales</taxon>
        <taxon>Streptomycetaceae</taxon>
        <taxon>Streptomyces</taxon>
    </lineage>
</organism>
<keyword evidence="2" id="KW-0804">Transcription</keyword>
<dbReference type="RefSeq" id="WP_078513448.1">
    <property type="nucleotide sequence ID" value="NZ_BMQQ01000001.1"/>
</dbReference>
<proteinExistence type="predicted"/>
<dbReference type="AlphaFoldDB" id="A0A918GWP9"/>
<reference evidence="5" key="2">
    <citation type="submission" date="2020-09" db="EMBL/GenBank/DDBJ databases">
        <authorList>
            <person name="Sun Q."/>
            <person name="Ohkuma M."/>
        </authorList>
    </citation>
    <scope>NUCLEOTIDE SEQUENCE</scope>
    <source>
        <strain evidence="5">JCM 3172</strain>
    </source>
</reference>
<dbReference type="EMBL" id="BMQQ01000001">
    <property type="protein sequence ID" value="GGT12531.1"/>
    <property type="molecule type" value="Genomic_DNA"/>
</dbReference>
<dbReference type="Pfam" id="PF12833">
    <property type="entry name" value="HTH_18"/>
    <property type="match status" value="1"/>
</dbReference>